<accession>V5SHM9</accession>
<proteinExistence type="predicted"/>
<dbReference type="EMBL" id="CP006912">
    <property type="protein sequence ID" value="AHB50048.1"/>
    <property type="molecule type" value="Genomic_DNA"/>
</dbReference>
<dbReference type="KEGG" id="hni:W911_06540"/>
<dbReference type="AlphaFoldDB" id="V5SHM9"/>
<name>V5SHM9_9HYPH</name>
<evidence type="ECO:0000313" key="2">
    <source>
        <dbReference type="Proteomes" id="UP000018542"/>
    </source>
</evidence>
<sequence>MAPDKVSRFQVPKLHELFEFEVGDGAVLLPVPGDEPLNVSL</sequence>
<organism evidence="1 2">
    <name type="scientific">Hyphomicrobium nitrativorans NL23</name>
    <dbReference type="NCBI Taxonomy" id="1029756"/>
    <lineage>
        <taxon>Bacteria</taxon>
        <taxon>Pseudomonadati</taxon>
        <taxon>Pseudomonadota</taxon>
        <taxon>Alphaproteobacteria</taxon>
        <taxon>Hyphomicrobiales</taxon>
        <taxon>Hyphomicrobiaceae</taxon>
        <taxon>Hyphomicrobium</taxon>
    </lineage>
</organism>
<dbReference type="Proteomes" id="UP000018542">
    <property type="component" value="Chromosome"/>
</dbReference>
<keyword evidence="2" id="KW-1185">Reference proteome</keyword>
<dbReference type="HOGENOM" id="CLU_3271285_0_0_5"/>
<protein>
    <submittedName>
        <fullName evidence="1">Uncharacterized protein</fullName>
    </submittedName>
</protein>
<reference evidence="1 2" key="1">
    <citation type="journal article" date="2014" name="Genome Announc.">
        <title>Complete Genome Sequence of Hyphomicrobium nitrativorans Strain NL23, a Denitrifying Bacterium Isolated from Biofilm of a Methanol-Fed Denitrification System Treating Seawater at the Montreal Biodome.</title>
        <authorList>
            <person name="Martineau C."/>
            <person name="Villeneuve C."/>
            <person name="Mauffrey F."/>
            <person name="Villemur R."/>
        </authorList>
    </citation>
    <scope>NUCLEOTIDE SEQUENCE [LARGE SCALE GENOMIC DNA]</scope>
    <source>
        <strain evidence="1">NL23</strain>
    </source>
</reference>
<gene>
    <name evidence="1" type="ORF">W911_06540</name>
</gene>
<evidence type="ECO:0000313" key="1">
    <source>
        <dbReference type="EMBL" id="AHB50048.1"/>
    </source>
</evidence>